<proteinExistence type="predicted"/>
<keyword evidence="1" id="KW-1185">Reference proteome</keyword>
<reference evidence="2" key="1">
    <citation type="submission" date="2022-11" db="UniProtKB">
        <authorList>
            <consortium name="WormBaseParasite"/>
        </authorList>
    </citation>
    <scope>IDENTIFICATION</scope>
</reference>
<sequence>MISARLLLLKKVDRNVMLKPSVFRSIAPALYLRAFCTSPPTVNEPKYLEKKTQTSCWKKTKHSWTSISAL</sequence>
<protein>
    <submittedName>
        <fullName evidence="2">Uncharacterized protein</fullName>
    </submittedName>
</protein>
<dbReference type="AlphaFoldDB" id="A0A915DZI5"/>
<evidence type="ECO:0000313" key="2">
    <source>
        <dbReference type="WBParaSite" id="jg24594"/>
    </source>
</evidence>
<accession>A0A915DZI5</accession>
<dbReference type="WBParaSite" id="jg24594">
    <property type="protein sequence ID" value="jg24594"/>
    <property type="gene ID" value="jg24594"/>
</dbReference>
<name>A0A915DZI5_9BILA</name>
<organism evidence="1 2">
    <name type="scientific">Ditylenchus dipsaci</name>
    <dbReference type="NCBI Taxonomy" id="166011"/>
    <lineage>
        <taxon>Eukaryota</taxon>
        <taxon>Metazoa</taxon>
        <taxon>Ecdysozoa</taxon>
        <taxon>Nematoda</taxon>
        <taxon>Chromadorea</taxon>
        <taxon>Rhabditida</taxon>
        <taxon>Tylenchina</taxon>
        <taxon>Tylenchomorpha</taxon>
        <taxon>Sphaerularioidea</taxon>
        <taxon>Anguinidae</taxon>
        <taxon>Anguininae</taxon>
        <taxon>Ditylenchus</taxon>
    </lineage>
</organism>
<evidence type="ECO:0000313" key="1">
    <source>
        <dbReference type="Proteomes" id="UP000887574"/>
    </source>
</evidence>
<dbReference type="Proteomes" id="UP000887574">
    <property type="component" value="Unplaced"/>
</dbReference>